<organism evidence="1">
    <name type="scientific">Arundo donax</name>
    <name type="common">Giant reed</name>
    <name type="synonym">Donax arundinaceus</name>
    <dbReference type="NCBI Taxonomy" id="35708"/>
    <lineage>
        <taxon>Eukaryota</taxon>
        <taxon>Viridiplantae</taxon>
        <taxon>Streptophyta</taxon>
        <taxon>Embryophyta</taxon>
        <taxon>Tracheophyta</taxon>
        <taxon>Spermatophyta</taxon>
        <taxon>Magnoliopsida</taxon>
        <taxon>Liliopsida</taxon>
        <taxon>Poales</taxon>
        <taxon>Poaceae</taxon>
        <taxon>PACMAD clade</taxon>
        <taxon>Arundinoideae</taxon>
        <taxon>Arundineae</taxon>
        <taxon>Arundo</taxon>
    </lineage>
</organism>
<dbReference type="AlphaFoldDB" id="A0A0A8ZYT9"/>
<evidence type="ECO:0000313" key="1">
    <source>
        <dbReference type="EMBL" id="JAD39952.1"/>
    </source>
</evidence>
<dbReference type="EMBL" id="GBRH01257943">
    <property type="protein sequence ID" value="JAD39952.1"/>
    <property type="molecule type" value="Transcribed_RNA"/>
</dbReference>
<reference evidence="1" key="2">
    <citation type="journal article" date="2015" name="Data Brief">
        <title>Shoot transcriptome of the giant reed, Arundo donax.</title>
        <authorList>
            <person name="Barrero R.A."/>
            <person name="Guerrero F.D."/>
            <person name="Moolhuijzen P."/>
            <person name="Goolsby J.A."/>
            <person name="Tidwell J."/>
            <person name="Bellgard S.E."/>
            <person name="Bellgard M.I."/>
        </authorList>
    </citation>
    <scope>NUCLEOTIDE SEQUENCE</scope>
    <source>
        <tissue evidence="1">Shoot tissue taken approximately 20 cm above the soil surface</tissue>
    </source>
</reference>
<name>A0A0A8ZYT9_ARUDO</name>
<reference evidence="1" key="1">
    <citation type="submission" date="2014-09" db="EMBL/GenBank/DDBJ databases">
        <authorList>
            <person name="Magalhaes I.L.F."/>
            <person name="Oliveira U."/>
            <person name="Santos F.R."/>
            <person name="Vidigal T.H.D.A."/>
            <person name="Brescovit A.D."/>
            <person name="Santos A.J."/>
        </authorList>
    </citation>
    <scope>NUCLEOTIDE SEQUENCE</scope>
    <source>
        <tissue evidence="1">Shoot tissue taken approximately 20 cm above the soil surface</tissue>
    </source>
</reference>
<protein>
    <submittedName>
        <fullName evidence="1">Uncharacterized protein</fullName>
    </submittedName>
</protein>
<sequence length="46" mass="5089">MVLHPQINVSMLQIWSVCVLLQEAITNATRVSSKPPTTILEKKQAA</sequence>
<proteinExistence type="predicted"/>
<accession>A0A0A8ZYT9</accession>